<dbReference type="Gene3D" id="3.30.70.1150">
    <property type="entry name" value="ACT-like. Chain A, domain 2"/>
    <property type="match status" value="1"/>
</dbReference>
<feature type="domain" description="ACT" evidence="5">
    <location>
        <begin position="32"/>
        <end position="106"/>
    </location>
</feature>
<dbReference type="NCBIfam" id="NF008864">
    <property type="entry name" value="PRK11895.1"/>
    <property type="match status" value="1"/>
</dbReference>
<evidence type="ECO:0000313" key="6">
    <source>
        <dbReference type="EMBL" id="GHO54897.1"/>
    </source>
</evidence>
<dbReference type="InterPro" id="IPR045865">
    <property type="entry name" value="ACT-like_dom_sf"/>
</dbReference>
<dbReference type="PROSITE" id="PS51671">
    <property type="entry name" value="ACT"/>
    <property type="match status" value="1"/>
</dbReference>
<dbReference type="Proteomes" id="UP000654345">
    <property type="component" value="Unassembled WGS sequence"/>
</dbReference>
<evidence type="ECO:0000256" key="2">
    <source>
        <dbReference type="ARBA" id="ARBA00048670"/>
    </source>
</evidence>
<feature type="region of interest" description="Disordered" evidence="4">
    <location>
        <begin position="1"/>
        <end position="23"/>
    </location>
</feature>
<dbReference type="Pfam" id="PF22629">
    <property type="entry name" value="ACT_AHAS_ss"/>
    <property type="match status" value="1"/>
</dbReference>
<reference evidence="6 7" key="1">
    <citation type="journal article" date="2021" name="Int. J. Syst. Evol. Microbiol.">
        <title>Reticulibacter mediterranei gen. nov., sp. nov., within the new family Reticulibacteraceae fam. nov., and Ktedonospora formicarum gen. nov., sp. nov., Ktedonobacter robiniae sp. nov., Dictyobacter formicarum sp. nov. and Dictyobacter arantiisoli sp. nov., belonging to the class Ktedonobacteria.</title>
        <authorList>
            <person name="Yabe S."/>
            <person name="Zheng Y."/>
            <person name="Wang C.M."/>
            <person name="Sakai Y."/>
            <person name="Abe K."/>
            <person name="Yokota A."/>
            <person name="Donadio S."/>
            <person name="Cavaletti L."/>
            <person name="Monciardini P."/>
        </authorList>
    </citation>
    <scope>NUCLEOTIDE SEQUENCE [LARGE SCALE GENOMIC DNA]</scope>
    <source>
        <strain evidence="6 7">SOSP1-30</strain>
    </source>
</reference>
<comment type="caution">
    <text evidence="6">The sequence shown here is derived from an EMBL/GenBank/DDBJ whole genome shotgun (WGS) entry which is preliminary data.</text>
</comment>
<proteinExistence type="inferred from homology"/>
<dbReference type="InterPro" id="IPR019455">
    <property type="entry name" value="Acetolactate_synth_ssu_C"/>
</dbReference>
<evidence type="ECO:0000256" key="3">
    <source>
        <dbReference type="RuleBase" id="RU368092"/>
    </source>
</evidence>
<dbReference type="Pfam" id="PF10369">
    <property type="entry name" value="ALS_ss_C"/>
    <property type="match status" value="1"/>
</dbReference>
<dbReference type="EC" id="2.2.1.6" evidence="3"/>
<comment type="catalytic activity">
    <reaction evidence="2 3">
        <text>2 pyruvate + H(+) = (2S)-2-acetolactate + CO2</text>
        <dbReference type="Rhea" id="RHEA:25249"/>
        <dbReference type="ChEBI" id="CHEBI:15361"/>
        <dbReference type="ChEBI" id="CHEBI:15378"/>
        <dbReference type="ChEBI" id="CHEBI:16526"/>
        <dbReference type="ChEBI" id="CHEBI:58476"/>
        <dbReference type="EC" id="2.2.1.6"/>
    </reaction>
</comment>
<comment type="function">
    <text evidence="3">Catalyzes the conversion of 2 pyruvate molecules into acetolactate in the first common step of the biosynthetic pathway of the branched-amino acids such as leucine, isoleucine, and valine.</text>
</comment>
<comment type="pathway">
    <text evidence="3">Amino-acid biosynthesis; L-valine biosynthesis; L-valine from pyruvate: step 1/4.</text>
</comment>
<evidence type="ECO:0000259" key="5">
    <source>
        <dbReference type="PROSITE" id="PS51671"/>
    </source>
</evidence>
<evidence type="ECO:0000313" key="7">
    <source>
        <dbReference type="Proteomes" id="UP000654345"/>
    </source>
</evidence>
<protein>
    <recommendedName>
        <fullName evidence="3">Acetolactate synthase small subunit</fullName>
        <shortName evidence="3">AHAS</shortName>
        <shortName evidence="3">ALS</shortName>
        <ecNumber evidence="3">2.2.1.6</ecNumber>
    </recommendedName>
    <alternativeName>
        <fullName evidence="3">Acetohydroxy-acid synthase small subunit</fullName>
    </alternativeName>
</protein>
<keyword evidence="3" id="KW-0808">Transferase</keyword>
<dbReference type="RefSeq" id="WP_201371556.1">
    <property type="nucleotide sequence ID" value="NZ_BNJG01000001.1"/>
</dbReference>
<sequence length="188" mass="20515">MLAAPMSNFSASGPAARAGQSEKARETVQAHTLIALVQDRTGAVDRVVGLMRRRRANMQTLVLGRSEVDDVVRVTVSVDDSEVAVEHLIEQLRKILDVRNVINIPEQEAISRELALIKVAYTPAQKAEIFEIAQLFSAHVVDVAAETMTLEISGSTARVEKCVAQLHPYGIREVARSGRVTMARGTND</sequence>
<dbReference type="Gene3D" id="3.30.70.260">
    <property type="match status" value="1"/>
</dbReference>
<dbReference type="PANTHER" id="PTHR30239">
    <property type="entry name" value="ACETOLACTATE SYNTHASE SMALL SUBUNIT"/>
    <property type="match status" value="1"/>
</dbReference>
<dbReference type="InterPro" id="IPR027271">
    <property type="entry name" value="Acetolactate_synth/TF_NikR_C"/>
</dbReference>
<keyword evidence="7" id="KW-1185">Reference proteome</keyword>
<keyword evidence="3" id="KW-0100">Branched-chain amino acid biosynthesis</keyword>
<dbReference type="InterPro" id="IPR002912">
    <property type="entry name" value="ACT_dom"/>
</dbReference>
<dbReference type="EMBL" id="BNJG01000001">
    <property type="protein sequence ID" value="GHO54897.1"/>
    <property type="molecule type" value="Genomic_DNA"/>
</dbReference>
<accession>A0ABQ3UR95</accession>
<evidence type="ECO:0000256" key="4">
    <source>
        <dbReference type="SAM" id="MobiDB-lite"/>
    </source>
</evidence>
<dbReference type="InterPro" id="IPR004789">
    <property type="entry name" value="Acetalactate_synth_ssu"/>
</dbReference>
<name>A0ABQ3UR95_9CHLR</name>
<dbReference type="SUPFAM" id="SSF55021">
    <property type="entry name" value="ACT-like"/>
    <property type="match status" value="2"/>
</dbReference>
<gene>
    <name evidence="6" type="ORF">KSB_33720</name>
</gene>
<dbReference type="PANTHER" id="PTHR30239:SF0">
    <property type="entry name" value="ACETOLACTATE SYNTHASE SMALL SUBUNIT 1, CHLOROPLASTIC"/>
    <property type="match status" value="1"/>
</dbReference>
<dbReference type="InterPro" id="IPR054480">
    <property type="entry name" value="AHAS_small-like_ACT"/>
</dbReference>
<comment type="similarity">
    <text evidence="3">Belongs to the acetolactate synthase small subunit family.</text>
</comment>
<comment type="pathway">
    <text evidence="3">Amino-acid biosynthesis; L-isoleucine biosynthesis; L-isoleucine from 2-oxobutanoate: step 1/4.</text>
</comment>
<comment type="subunit">
    <text evidence="1 3">Dimer of large and small chains.</text>
</comment>
<dbReference type="NCBIfam" id="TIGR00119">
    <property type="entry name" value="acolac_sm"/>
    <property type="match status" value="1"/>
</dbReference>
<evidence type="ECO:0000256" key="1">
    <source>
        <dbReference type="ARBA" id="ARBA00011744"/>
    </source>
</evidence>
<keyword evidence="3" id="KW-0028">Amino-acid biosynthesis</keyword>
<organism evidence="6 7">
    <name type="scientific">Ktedonobacter robiniae</name>
    <dbReference type="NCBI Taxonomy" id="2778365"/>
    <lineage>
        <taxon>Bacteria</taxon>
        <taxon>Bacillati</taxon>
        <taxon>Chloroflexota</taxon>
        <taxon>Ktedonobacteria</taxon>
        <taxon>Ktedonobacterales</taxon>
        <taxon>Ktedonobacteraceae</taxon>
        <taxon>Ktedonobacter</taxon>
    </lineage>
</organism>